<dbReference type="AlphaFoldDB" id="A0A6H5G084"/>
<gene>
    <name evidence="2" type="ORF">NTEN_LOCUS2224</name>
</gene>
<sequence length="478" mass="52605">MDWRGGVSPEVLQPPCRIFVNVQMNPCKGLIHTRVYMVVVSRQLCSCGTWAEQHLLTRSAFVACRAAGRDLQNRSAATCVRLESCKVVSIQPVFIITGQPISRLYRTSIYENKNLTMTHNCMGDENQKVLQKNSESVLQKFCSDMHSWTTLGLVANDAKPCVGMNNFMSKFNIHQIIRLIDSNFLGVVSNWTQRTPSPNRPYEFDAYNPLPNHLEDPTNISDAEKILQILLRGSFSRRYQQISSAHLMERTAIPTVSVDKFGVSFASIRSIRLFCCIGVFQSWTMMGVRNVGGIMSLGSVLRCDDWQMILSVVPPPSQSSRRGQRIFLSPLAPMIRRKWAILDRIFSPPCGKFEICEKDINVIHLEGRNLCSSGPVRTSGSVDGAPTGAKFRRWSDDSGEARGGRLGFHTIAAPYSSGGRSDGLGALMGQSWPSRGEGKPANSTANLQSPSGAAFSSAAAAAGRRPALFHHASSCQAS</sequence>
<keyword evidence="3" id="KW-1185">Reference proteome</keyword>
<feature type="region of interest" description="Disordered" evidence="1">
    <location>
        <begin position="424"/>
        <end position="450"/>
    </location>
</feature>
<evidence type="ECO:0000313" key="2">
    <source>
        <dbReference type="EMBL" id="CAA9995433.1"/>
    </source>
</evidence>
<protein>
    <submittedName>
        <fullName evidence="2">Uncharacterized protein</fullName>
    </submittedName>
</protein>
<accession>A0A6H5G084</accession>
<reference evidence="2 3" key="1">
    <citation type="submission" date="2020-02" db="EMBL/GenBank/DDBJ databases">
        <authorList>
            <person name="Ferguson B K."/>
        </authorList>
    </citation>
    <scope>NUCLEOTIDE SEQUENCE [LARGE SCALE GENOMIC DNA]</scope>
</reference>
<organism evidence="2 3">
    <name type="scientific">Nesidiocoris tenuis</name>
    <dbReference type="NCBI Taxonomy" id="355587"/>
    <lineage>
        <taxon>Eukaryota</taxon>
        <taxon>Metazoa</taxon>
        <taxon>Ecdysozoa</taxon>
        <taxon>Arthropoda</taxon>
        <taxon>Hexapoda</taxon>
        <taxon>Insecta</taxon>
        <taxon>Pterygota</taxon>
        <taxon>Neoptera</taxon>
        <taxon>Paraneoptera</taxon>
        <taxon>Hemiptera</taxon>
        <taxon>Heteroptera</taxon>
        <taxon>Panheteroptera</taxon>
        <taxon>Cimicomorpha</taxon>
        <taxon>Miridae</taxon>
        <taxon>Dicyphina</taxon>
        <taxon>Nesidiocoris</taxon>
    </lineage>
</organism>
<evidence type="ECO:0000313" key="3">
    <source>
        <dbReference type="Proteomes" id="UP000479000"/>
    </source>
</evidence>
<evidence type="ECO:0000256" key="1">
    <source>
        <dbReference type="SAM" id="MobiDB-lite"/>
    </source>
</evidence>
<name>A0A6H5G084_9HEMI</name>
<proteinExistence type="predicted"/>
<dbReference type="Proteomes" id="UP000479000">
    <property type="component" value="Unassembled WGS sequence"/>
</dbReference>
<dbReference type="EMBL" id="CADCXU010003303">
    <property type="protein sequence ID" value="CAA9995433.1"/>
    <property type="molecule type" value="Genomic_DNA"/>
</dbReference>
<feature type="region of interest" description="Disordered" evidence="1">
    <location>
        <begin position="376"/>
        <end position="398"/>
    </location>
</feature>